<dbReference type="PANTHER" id="PTHR19328">
    <property type="entry name" value="HEDGEHOG-INTERACTING PROTEIN"/>
    <property type="match status" value="1"/>
</dbReference>
<feature type="domain" description="Glucose/Sorbosone dehydrogenase" evidence="2">
    <location>
        <begin position="67"/>
        <end position="396"/>
    </location>
</feature>
<dbReference type="InterPro" id="IPR011042">
    <property type="entry name" value="6-blade_b-propeller_TolB-like"/>
</dbReference>
<dbReference type="Gene3D" id="2.120.10.30">
    <property type="entry name" value="TolB, C-terminal domain"/>
    <property type="match status" value="1"/>
</dbReference>
<keyword evidence="4" id="KW-1185">Reference proteome</keyword>
<evidence type="ECO:0000259" key="2">
    <source>
        <dbReference type="Pfam" id="PF07995"/>
    </source>
</evidence>
<protein>
    <submittedName>
        <fullName evidence="3">PQQ-dependent sugar dehydrogenase</fullName>
    </submittedName>
</protein>
<dbReference type="SUPFAM" id="SSF50952">
    <property type="entry name" value="Soluble quinoprotein glucose dehydrogenase"/>
    <property type="match status" value="1"/>
</dbReference>
<evidence type="ECO:0000256" key="1">
    <source>
        <dbReference type="SAM" id="SignalP"/>
    </source>
</evidence>
<organism evidence="3 4">
    <name type="scientific">Histidinibacterium aquaticum</name>
    <dbReference type="NCBI Taxonomy" id="2613962"/>
    <lineage>
        <taxon>Bacteria</taxon>
        <taxon>Pseudomonadati</taxon>
        <taxon>Pseudomonadota</taxon>
        <taxon>Alphaproteobacteria</taxon>
        <taxon>Rhodobacterales</taxon>
        <taxon>Paracoccaceae</taxon>
        <taxon>Histidinibacterium</taxon>
    </lineage>
</organism>
<dbReference type="AlphaFoldDB" id="A0A5J5GBB7"/>
<dbReference type="InterPro" id="IPR011041">
    <property type="entry name" value="Quinoprot_gluc/sorb_DH_b-prop"/>
</dbReference>
<feature type="chain" id="PRO_5023810633" evidence="1">
    <location>
        <begin position="24"/>
        <end position="404"/>
    </location>
</feature>
<dbReference type="EMBL" id="VYQE01000010">
    <property type="protein sequence ID" value="KAA9004774.1"/>
    <property type="molecule type" value="Genomic_DNA"/>
</dbReference>
<keyword evidence="1" id="KW-0732">Signal</keyword>
<dbReference type="Proteomes" id="UP000326554">
    <property type="component" value="Unassembled WGS sequence"/>
</dbReference>
<dbReference type="Pfam" id="PF07995">
    <property type="entry name" value="GSDH"/>
    <property type="match status" value="1"/>
</dbReference>
<dbReference type="PANTHER" id="PTHR19328:SF75">
    <property type="entry name" value="ALDOSE SUGAR DEHYDROGENASE YLII"/>
    <property type="match status" value="1"/>
</dbReference>
<dbReference type="RefSeq" id="WP_150446922.1">
    <property type="nucleotide sequence ID" value="NZ_VYQE01000010.1"/>
</dbReference>
<proteinExistence type="predicted"/>
<dbReference type="InterPro" id="IPR012938">
    <property type="entry name" value="Glc/Sorbosone_DH"/>
</dbReference>
<reference evidence="3 4" key="1">
    <citation type="submission" date="2019-09" db="EMBL/GenBank/DDBJ databases">
        <authorList>
            <person name="Park J.-S."/>
            <person name="Choi H.-J."/>
        </authorList>
    </citation>
    <scope>NUCLEOTIDE SEQUENCE [LARGE SCALE GENOMIC DNA]</scope>
    <source>
        <strain evidence="3 4">176SS1-4</strain>
    </source>
</reference>
<sequence>MKQITKITLTTALAAGLGAPALAQSDEGHQWGTASAPFEPAFPNQTRAPIEVSDVTLEQETITGGLVHPWAVEALPGDEGFLVTERTGNLRHVSMDGEVSEPISGVPEVYNENQGGLLDVKMGPTFDEDRMVYMTYSKTMGDEMSATAAARGVLSEDLTEITEVEDIWVQDPPSPTPMHYGSRIVFDGDDIAFITTGEHSSLAERDFAQHMEKTYGKIIRIHTDGSIPENNPYVDEEYHDDAIWSYGHRNVQSAAMHDGFLFTIEHGPAGGDELNMPLPTRNYGWPIVSYGVRYNGPLIGSGEPRMPGMEEPLYYWDPVIAPGDMLFYEGEEFADWEDDLFVGGLVAPGIVRLGMQGALVTEEERLLTDLGRVRDIEVLEDGSFVLATDYEDGELIHVTSGSDS</sequence>
<evidence type="ECO:0000313" key="3">
    <source>
        <dbReference type="EMBL" id="KAA9004774.1"/>
    </source>
</evidence>
<name>A0A5J5GBB7_9RHOB</name>
<evidence type="ECO:0000313" key="4">
    <source>
        <dbReference type="Proteomes" id="UP000326554"/>
    </source>
</evidence>
<accession>A0A5J5GBB7</accession>
<feature type="signal peptide" evidence="1">
    <location>
        <begin position="1"/>
        <end position="23"/>
    </location>
</feature>
<gene>
    <name evidence="3" type="ORF">F3S47_19150</name>
</gene>
<comment type="caution">
    <text evidence="3">The sequence shown here is derived from an EMBL/GenBank/DDBJ whole genome shotgun (WGS) entry which is preliminary data.</text>
</comment>